<dbReference type="InterPro" id="IPR036396">
    <property type="entry name" value="Cyt_P450_sf"/>
</dbReference>
<protein>
    <recommendedName>
        <fullName evidence="13">RNase III domain-containing protein</fullName>
    </recommendedName>
</protein>
<dbReference type="InterPro" id="IPR002401">
    <property type="entry name" value="Cyt_P450_E_grp-I"/>
</dbReference>
<dbReference type="InterPro" id="IPR001128">
    <property type="entry name" value="Cyt_P450"/>
</dbReference>
<accession>A0A2U3DRU3</accession>
<dbReference type="CDD" id="cd00593">
    <property type="entry name" value="RIBOc"/>
    <property type="match status" value="1"/>
</dbReference>
<dbReference type="GO" id="GO:0005506">
    <property type="term" value="F:iron ion binding"/>
    <property type="evidence" value="ECO:0007669"/>
    <property type="project" value="InterPro"/>
</dbReference>
<keyword evidence="10" id="KW-0503">Monooxygenase</keyword>
<dbReference type="Pfam" id="PF00067">
    <property type="entry name" value="p450"/>
    <property type="match status" value="1"/>
</dbReference>
<dbReference type="SUPFAM" id="SSF69065">
    <property type="entry name" value="RNase III domain-like"/>
    <property type="match status" value="1"/>
</dbReference>
<evidence type="ECO:0000313" key="14">
    <source>
        <dbReference type="EMBL" id="PWI64980.1"/>
    </source>
</evidence>
<keyword evidence="9 12" id="KW-0408">Iron</keyword>
<dbReference type="PANTHER" id="PTHR24287:SF1">
    <property type="entry name" value="P450, PUTATIVE (EUROFUNG)-RELATED"/>
    <property type="match status" value="1"/>
</dbReference>
<dbReference type="PRINTS" id="PR00463">
    <property type="entry name" value="EP450I"/>
</dbReference>
<evidence type="ECO:0000256" key="12">
    <source>
        <dbReference type="PIRSR" id="PIRSR602401-1"/>
    </source>
</evidence>
<evidence type="ECO:0000256" key="11">
    <source>
        <dbReference type="ARBA" id="ARBA00023136"/>
    </source>
</evidence>
<dbReference type="SMART" id="SM00535">
    <property type="entry name" value="RIBOc"/>
    <property type="match status" value="1"/>
</dbReference>
<dbReference type="Proteomes" id="UP000245956">
    <property type="component" value="Unassembled WGS sequence"/>
</dbReference>
<evidence type="ECO:0000256" key="2">
    <source>
        <dbReference type="ARBA" id="ARBA00004167"/>
    </source>
</evidence>
<dbReference type="InterPro" id="IPR036389">
    <property type="entry name" value="RNase_III_sf"/>
</dbReference>
<evidence type="ECO:0000256" key="1">
    <source>
        <dbReference type="ARBA" id="ARBA00001971"/>
    </source>
</evidence>
<comment type="cofactor">
    <cofactor evidence="1 12">
        <name>heme</name>
        <dbReference type="ChEBI" id="CHEBI:30413"/>
    </cofactor>
</comment>
<dbReference type="AlphaFoldDB" id="A0A2U3DRU3"/>
<dbReference type="SUPFAM" id="SSF48264">
    <property type="entry name" value="Cytochrome P450"/>
    <property type="match status" value="1"/>
</dbReference>
<comment type="similarity">
    <text evidence="3">Belongs to the cytochrome P450 family.</text>
</comment>
<organism evidence="14 15">
    <name type="scientific">Purpureocillium lilacinum</name>
    <name type="common">Paecilomyces lilacinus</name>
    <dbReference type="NCBI Taxonomy" id="33203"/>
    <lineage>
        <taxon>Eukaryota</taxon>
        <taxon>Fungi</taxon>
        <taxon>Dikarya</taxon>
        <taxon>Ascomycota</taxon>
        <taxon>Pezizomycotina</taxon>
        <taxon>Sordariomycetes</taxon>
        <taxon>Hypocreomycetidae</taxon>
        <taxon>Hypocreales</taxon>
        <taxon>Ophiocordycipitaceae</taxon>
        <taxon>Purpureocillium</taxon>
    </lineage>
</organism>
<dbReference type="GO" id="GO:0016020">
    <property type="term" value="C:membrane"/>
    <property type="evidence" value="ECO:0007669"/>
    <property type="project" value="UniProtKB-SubCell"/>
</dbReference>
<keyword evidence="4 12" id="KW-0349">Heme</keyword>
<dbReference type="InterPro" id="IPR000999">
    <property type="entry name" value="RNase_III_dom"/>
</dbReference>
<dbReference type="Gene3D" id="1.10.1520.10">
    <property type="entry name" value="Ribonuclease III domain"/>
    <property type="match status" value="1"/>
</dbReference>
<dbReference type="InterPro" id="IPR047146">
    <property type="entry name" value="Cyt_P450_E_CYP52_fungi"/>
</dbReference>
<reference evidence="14 15" key="1">
    <citation type="journal article" date="2016" name="Front. Microbiol.">
        <title>Genome and transcriptome sequences reveal the specific parasitism of the nematophagous Purpureocillium lilacinum 36-1.</title>
        <authorList>
            <person name="Xie J."/>
            <person name="Li S."/>
            <person name="Mo C."/>
            <person name="Xiao X."/>
            <person name="Peng D."/>
            <person name="Wang G."/>
            <person name="Xiao Y."/>
        </authorList>
    </citation>
    <scope>NUCLEOTIDE SEQUENCE [LARGE SCALE GENOMIC DNA]</scope>
    <source>
        <strain evidence="14 15">36-1</strain>
    </source>
</reference>
<dbReference type="GO" id="GO:0006396">
    <property type="term" value="P:RNA processing"/>
    <property type="evidence" value="ECO:0007669"/>
    <property type="project" value="InterPro"/>
</dbReference>
<dbReference type="EMBL" id="LCWV01000040">
    <property type="protein sequence ID" value="PWI64980.1"/>
    <property type="molecule type" value="Genomic_DNA"/>
</dbReference>
<evidence type="ECO:0000256" key="3">
    <source>
        <dbReference type="ARBA" id="ARBA00010617"/>
    </source>
</evidence>
<keyword evidence="11" id="KW-0472">Membrane</keyword>
<comment type="caution">
    <text evidence="14">The sequence shown here is derived from an EMBL/GenBank/DDBJ whole genome shotgun (WGS) entry which is preliminary data.</text>
</comment>
<evidence type="ECO:0000256" key="10">
    <source>
        <dbReference type="ARBA" id="ARBA00023033"/>
    </source>
</evidence>
<feature type="domain" description="RNase III" evidence="13">
    <location>
        <begin position="596"/>
        <end position="724"/>
    </location>
</feature>
<evidence type="ECO:0000256" key="5">
    <source>
        <dbReference type="ARBA" id="ARBA00022692"/>
    </source>
</evidence>
<comment type="subcellular location">
    <subcellularLocation>
        <location evidence="2">Membrane</location>
        <topology evidence="2">Single-pass membrane protein</topology>
    </subcellularLocation>
</comment>
<evidence type="ECO:0000256" key="6">
    <source>
        <dbReference type="ARBA" id="ARBA00022723"/>
    </source>
</evidence>
<evidence type="ECO:0000256" key="8">
    <source>
        <dbReference type="ARBA" id="ARBA00023002"/>
    </source>
</evidence>
<dbReference type="PANTHER" id="PTHR24287">
    <property type="entry name" value="P450, PUTATIVE (EUROFUNG)-RELATED"/>
    <property type="match status" value="1"/>
</dbReference>
<proteinExistence type="inferred from homology"/>
<evidence type="ECO:0000259" key="13">
    <source>
        <dbReference type="PROSITE" id="PS50142"/>
    </source>
</evidence>
<dbReference type="PRINTS" id="PR00385">
    <property type="entry name" value="P450"/>
</dbReference>
<evidence type="ECO:0000256" key="4">
    <source>
        <dbReference type="ARBA" id="ARBA00022617"/>
    </source>
</evidence>
<evidence type="ECO:0000256" key="9">
    <source>
        <dbReference type="ARBA" id="ARBA00023004"/>
    </source>
</evidence>
<evidence type="ECO:0000256" key="7">
    <source>
        <dbReference type="ARBA" id="ARBA00022989"/>
    </source>
</evidence>
<name>A0A2U3DRU3_PURLI</name>
<evidence type="ECO:0000313" key="15">
    <source>
        <dbReference type="Proteomes" id="UP000245956"/>
    </source>
</evidence>
<gene>
    <name evidence="14" type="ORF">PCL_08339</name>
</gene>
<dbReference type="Gene3D" id="1.10.630.10">
    <property type="entry name" value="Cytochrome P450"/>
    <property type="match status" value="1"/>
</dbReference>
<keyword evidence="5" id="KW-0812">Transmembrane</keyword>
<dbReference type="PROSITE" id="PS50142">
    <property type="entry name" value="RNASE_3_2"/>
    <property type="match status" value="1"/>
</dbReference>
<dbReference type="GO" id="GO:0020037">
    <property type="term" value="F:heme binding"/>
    <property type="evidence" value="ECO:0007669"/>
    <property type="project" value="InterPro"/>
</dbReference>
<sequence length="802" mass="89761">MAVHLVAIASLLLCCWWLYRNVWIFPSRHYYGEDRGCGRIKMLPSNWKLPFGIDKLVKTLNAEKNRKLPILSLEDHERYGDTYGQYAGGLYTIVTRDSRNISTLLSKQFHNFGYGHLRKLCFGQLLGEGIFTEDGAEWRASRRLLASVLSNPRSSALQTLESHFQDLQQRLVSHHDASAVIDLRPLFYDYTLDTATDQFLGNSTNILRLPNKVQNEGTRFSKAFNEAVRWLAIRERFKMFAGLVTTPALLRSCSTARDSLENMIIEAQCLETRSEKADFTDFLGKTTDLGKARDELMNLLFAARDSNASLLCWLVYALAREPEVFERVQQEILSVLGNDKDVLPTDSDLARLRYLDDVVHETLRLFPAVPINGRLCSATTTLPSGGGESGEEPILVPRGALVGFSTYACQRSTKHYGDDAMKFRPERWQEISAKTRTRDFTFHPFIGGPRKCLGERFALQLAKYTICRLAQCFSTITADVPRLQSGPNWQERIRYQIGLTMAPDEGVLSQEIGYNGMAREDEPVPIEGMVWLRNLETGLIRSTQAIPASSWRLSRGDYKGPDNLLYLAVCELLKTENLHALVHVVTTMASIYNIMVARCEEKLDYNFGDKLPCATAINAGPGGVARFLEDGHSHLIPKNDRIAILGDIVASERLAQLWLQQRLSKGQWTEIRNGVLSNARLAEVGFRHGFDNCIVPNPGTVNISTAMMATAMEAIMGAVFLDGGAEALDRVMARLGLTHPLLDLVKSTSLHPFHTPNLNVYYDALTLNSIGPFRECPKLPFCKGSGGFLRIPCRHTAVALCG</sequence>
<dbReference type="Pfam" id="PF00636">
    <property type="entry name" value="Ribonuclease_3"/>
    <property type="match status" value="1"/>
</dbReference>
<feature type="binding site" description="axial binding residue" evidence="12">
    <location>
        <position position="452"/>
    </location>
    <ligand>
        <name>heme</name>
        <dbReference type="ChEBI" id="CHEBI:30413"/>
    </ligand>
    <ligandPart>
        <name>Fe</name>
        <dbReference type="ChEBI" id="CHEBI:18248"/>
    </ligandPart>
</feature>
<dbReference type="GO" id="GO:0004525">
    <property type="term" value="F:ribonuclease III activity"/>
    <property type="evidence" value="ECO:0007669"/>
    <property type="project" value="InterPro"/>
</dbReference>
<keyword evidence="8" id="KW-0560">Oxidoreductase</keyword>
<dbReference type="GO" id="GO:0016705">
    <property type="term" value="F:oxidoreductase activity, acting on paired donors, with incorporation or reduction of molecular oxygen"/>
    <property type="evidence" value="ECO:0007669"/>
    <property type="project" value="InterPro"/>
</dbReference>
<keyword evidence="7" id="KW-1133">Transmembrane helix</keyword>
<keyword evidence="6 12" id="KW-0479">Metal-binding</keyword>
<dbReference type="GO" id="GO:0004497">
    <property type="term" value="F:monooxygenase activity"/>
    <property type="evidence" value="ECO:0007669"/>
    <property type="project" value="UniProtKB-KW"/>
</dbReference>